<evidence type="ECO:0000256" key="13">
    <source>
        <dbReference type="RuleBase" id="RU003785"/>
    </source>
</evidence>
<evidence type="ECO:0000256" key="5">
    <source>
        <dbReference type="ARBA" id="ARBA00022694"/>
    </source>
</evidence>
<dbReference type="Pfam" id="PF01745">
    <property type="entry name" value="IPT"/>
    <property type="match status" value="1"/>
</dbReference>
<dbReference type="EC" id="2.5.1.75" evidence="10"/>
<evidence type="ECO:0000256" key="8">
    <source>
        <dbReference type="ARBA" id="ARBA00022842"/>
    </source>
</evidence>
<feature type="binding site" evidence="10">
    <location>
        <begin position="36"/>
        <end position="41"/>
    </location>
    <ligand>
        <name>substrate</name>
    </ligand>
</feature>
<evidence type="ECO:0000256" key="9">
    <source>
        <dbReference type="ARBA" id="ARBA00049563"/>
    </source>
</evidence>
<comment type="similarity">
    <text evidence="3 10 13">Belongs to the IPP transferase family.</text>
</comment>
<dbReference type="Pfam" id="PF01715">
    <property type="entry name" value="IPPT"/>
    <property type="match status" value="1"/>
</dbReference>
<comment type="caution">
    <text evidence="10">Lacks conserved residue(s) required for the propagation of feature annotation.</text>
</comment>
<evidence type="ECO:0000313" key="15">
    <source>
        <dbReference type="Proteomes" id="UP000034137"/>
    </source>
</evidence>
<evidence type="ECO:0000256" key="12">
    <source>
        <dbReference type="RuleBase" id="RU003784"/>
    </source>
</evidence>
<dbReference type="PANTHER" id="PTHR11088:SF60">
    <property type="entry name" value="TRNA DIMETHYLALLYLTRANSFERASE"/>
    <property type="match status" value="1"/>
</dbReference>
<sequence>MCHPELVSGSRESPDEIDIIIKMKKNTKLIVILGPTGSGKTSMAVQLAKEFNGEIISADSRQVYRGMDIGTGKDLKEYVIESKVKSTPSATIEGRKSKVDFQNSQIIPYHLIDVVEPQKEFNLAQYKKLADKAIKEVADRGKLPLLVGGSGLYLQSVVDNFQLSKIKVNQELRDHLETLEADKLYKILEDLNPAFAEKIQDSDRKNKRRLIRYIEINHQGKFEGRTGESPYEVLILGLDVVREELNKRIKNRLLARLDEGMIEEVEKLHKEGVSWKRLEDFGLEYRFVGRYLQNKYPYDEMVEKLNIAIRQFAKRQVTWFKRWEKQGRVINWISSKEEAKKLIKEFLK</sequence>
<comment type="cofactor">
    <cofactor evidence="1 10">
        <name>Mg(2+)</name>
        <dbReference type="ChEBI" id="CHEBI:18420"/>
    </cofactor>
</comment>
<dbReference type="GO" id="GO:0052381">
    <property type="term" value="F:tRNA dimethylallyltransferase activity"/>
    <property type="evidence" value="ECO:0007669"/>
    <property type="project" value="UniProtKB-UniRule"/>
</dbReference>
<evidence type="ECO:0000256" key="10">
    <source>
        <dbReference type="HAMAP-Rule" id="MF_00185"/>
    </source>
</evidence>
<dbReference type="Gene3D" id="3.40.50.300">
    <property type="entry name" value="P-loop containing nucleotide triphosphate hydrolases"/>
    <property type="match status" value="1"/>
</dbReference>
<dbReference type="Proteomes" id="UP000034137">
    <property type="component" value="Unassembled WGS sequence"/>
</dbReference>
<dbReference type="HAMAP" id="MF_00185">
    <property type="entry name" value="IPP_trans"/>
    <property type="match status" value="1"/>
</dbReference>
<dbReference type="Gene3D" id="1.10.20.140">
    <property type="match status" value="1"/>
</dbReference>
<evidence type="ECO:0000256" key="6">
    <source>
        <dbReference type="ARBA" id="ARBA00022741"/>
    </source>
</evidence>
<dbReference type="InterPro" id="IPR018022">
    <property type="entry name" value="IPT"/>
</dbReference>
<reference evidence="14 15" key="1">
    <citation type="journal article" date="2015" name="Nature">
        <title>rRNA introns, odd ribosomes, and small enigmatic genomes across a large radiation of phyla.</title>
        <authorList>
            <person name="Brown C.T."/>
            <person name="Hug L.A."/>
            <person name="Thomas B.C."/>
            <person name="Sharon I."/>
            <person name="Castelle C.J."/>
            <person name="Singh A."/>
            <person name="Wilkins M.J."/>
            <person name="Williams K.H."/>
            <person name="Banfield J.F."/>
        </authorList>
    </citation>
    <scope>NUCLEOTIDE SEQUENCE [LARGE SCALE GENOMIC DNA]</scope>
</reference>
<dbReference type="PATRIC" id="fig|1618642.3.peg.790"/>
<accession>A0A0G0Q3P0</accession>
<feature type="site" description="Interaction with substrate tRNA" evidence="10">
    <location>
        <position position="173"/>
    </location>
</feature>
<evidence type="ECO:0000313" key="14">
    <source>
        <dbReference type="EMBL" id="KKR31996.1"/>
    </source>
</evidence>
<evidence type="ECO:0000256" key="7">
    <source>
        <dbReference type="ARBA" id="ARBA00022840"/>
    </source>
</evidence>
<keyword evidence="7 10" id="KW-0067">ATP-binding</keyword>
<dbReference type="SUPFAM" id="SSF52540">
    <property type="entry name" value="P-loop containing nucleoside triphosphate hydrolases"/>
    <property type="match status" value="2"/>
</dbReference>
<feature type="site" description="Interaction with substrate tRNA" evidence="10">
    <location>
        <position position="150"/>
    </location>
</feature>
<comment type="caution">
    <text evidence="14">The sequence shown here is derived from an EMBL/GenBank/DDBJ whole genome shotgun (WGS) entry which is preliminary data.</text>
</comment>
<evidence type="ECO:0000256" key="1">
    <source>
        <dbReference type="ARBA" id="ARBA00001946"/>
    </source>
</evidence>
<protein>
    <recommendedName>
        <fullName evidence="10">tRNA dimethylallyltransferase</fullName>
        <ecNumber evidence="10">2.5.1.75</ecNumber>
    </recommendedName>
    <alternativeName>
        <fullName evidence="10">Dimethylallyl diphosphate:tRNA dimethylallyltransferase</fullName>
        <shortName evidence="10">DMAPP:tRNA dimethylallyltransferase</shortName>
        <shortName evidence="10">DMATase</shortName>
    </alternativeName>
    <alternativeName>
        <fullName evidence="10">Isopentenyl-diphosphate:tRNA isopentenyltransferase</fullName>
        <shortName evidence="10">IPP transferase</shortName>
        <shortName evidence="10">IPPT</shortName>
        <shortName evidence="10">IPTase</shortName>
    </alternativeName>
</protein>
<keyword evidence="5 10" id="KW-0819">tRNA processing</keyword>
<dbReference type="AlphaFoldDB" id="A0A0G0Q3P0"/>
<comment type="catalytic activity">
    <reaction evidence="9 10 11">
        <text>adenosine(37) in tRNA + dimethylallyl diphosphate = N(6)-dimethylallyladenosine(37) in tRNA + diphosphate</text>
        <dbReference type="Rhea" id="RHEA:26482"/>
        <dbReference type="Rhea" id="RHEA-COMP:10162"/>
        <dbReference type="Rhea" id="RHEA-COMP:10375"/>
        <dbReference type="ChEBI" id="CHEBI:33019"/>
        <dbReference type="ChEBI" id="CHEBI:57623"/>
        <dbReference type="ChEBI" id="CHEBI:74411"/>
        <dbReference type="ChEBI" id="CHEBI:74415"/>
        <dbReference type="EC" id="2.5.1.75"/>
    </reaction>
</comment>
<dbReference type="EMBL" id="LBXO01000045">
    <property type="protein sequence ID" value="KKR31996.1"/>
    <property type="molecule type" value="Genomic_DNA"/>
</dbReference>
<evidence type="ECO:0000256" key="3">
    <source>
        <dbReference type="ARBA" id="ARBA00005842"/>
    </source>
</evidence>
<name>A0A0G0Q3P0_9BACT</name>
<dbReference type="InterPro" id="IPR027417">
    <property type="entry name" value="P-loop_NTPase"/>
</dbReference>
<evidence type="ECO:0000256" key="11">
    <source>
        <dbReference type="RuleBase" id="RU003783"/>
    </source>
</evidence>
<gene>
    <name evidence="10" type="primary">miaA</name>
    <name evidence="14" type="ORF">UT64_C0045G0005</name>
</gene>
<comment type="subunit">
    <text evidence="10">Monomer.</text>
</comment>
<dbReference type="InterPro" id="IPR039657">
    <property type="entry name" value="Dimethylallyltransferase"/>
</dbReference>
<keyword evidence="6 10" id="KW-0547">Nucleotide-binding</keyword>
<proteinExistence type="inferred from homology"/>
<dbReference type="GO" id="GO:0005524">
    <property type="term" value="F:ATP binding"/>
    <property type="evidence" value="ECO:0007669"/>
    <property type="project" value="UniProtKB-UniRule"/>
</dbReference>
<dbReference type="GO" id="GO:0006400">
    <property type="term" value="P:tRNA modification"/>
    <property type="evidence" value="ECO:0007669"/>
    <property type="project" value="TreeGrafter"/>
</dbReference>
<feature type="region of interest" description="Interaction with substrate tRNA" evidence="10">
    <location>
        <begin position="59"/>
        <end position="62"/>
    </location>
</feature>
<evidence type="ECO:0000256" key="2">
    <source>
        <dbReference type="ARBA" id="ARBA00003213"/>
    </source>
</evidence>
<keyword evidence="4 10" id="KW-0808">Transferase</keyword>
<organism evidence="14 15">
    <name type="scientific">Candidatus Falkowbacteria bacterium GW2011_GWF2_39_8</name>
    <dbReference type="NCBI Taxonomy" id="1618642"/>
    <lineage>
        <taxon>Bacteria</taxon>
        <taxon>Candidatus Falkowiibacteriota</taxon>
    </lineage>
</organism>
<feature type="binding site" evidence="10">
    <location>
        <begin position="34"/>
        <end position="41"/>
    </location>
    <ligand>
        <name>ATP</name>
        <dbReference type="ChEBI" id="CHEBI:30616"/>
    </ligand>
</feature>
<dbReference type="NCBIfam" id="TIGR00174">
    <property type="entry name" value="miaA"/>
    <property type="match status" value="1"/>
</dbReference>
<dbReference type="PANTHER" id="PTHR11088">
    <property type="entry name" value="TRNA DIMETHYLALLYLTRANSFERASE"/>
    <property type="match status" value="1"/>
</dbReference>
<keyword evidence="8 10" id="KW-0460">Magnesium</keyword>
<evidence type="ECO:0000256" key="4">
    <source>
        <dbReference type="ARBA" id="ARBA00022679"/>
    </source>
</evidence>
<comment type="function">
    <text evidence="2 10 12">Catalyzes the transfer of a dimethylallyl group onto the adenine at position 37 in tRNAs that read codons beginning with uridine, leading to the formation of N6-(dimethylallyl)adenosine (i(6)A).</text>
</comment>